<name>A0A5B6X1U4_9ROSI</name>
<feature type="domain" description="Integrase zinc-binding" evidence="1">
    <location>
        <begin position="97"/>
        <end position="149"/>
    </location>
</feature>
<gene>
    <name evidence="2" type="ORF">EPI10_031593</name>
</gene>
<dbReference type="AlphaFoldDB" id="A0A5B6X1U4"/>
<proteinExistence type="predicted"/>
<comment type="caution">
    <text evidence="2">The sequence shown here is derived from an EMBL/GenBank/DDBJ whole genome shotgun (WGS) entry which is preliminary data.</text>
</comment>
<dbReference type="PANTHER" id="PTHR37984:SF5">
    <property type="entry name" value="PROTEIN NYNRIN-LIKE"/>
    <property type="match status" value="1"/>
</dbReference>
<dbReference type="Gene3D" id="1.10.340.70">
    <property type="match status" value="1"/>
</dbReference>
<reference evidence="2" key="1">
    <citation type="submission" date="2019-08" db="EMBL/GenBank/DDBJ databases">
        <authorList>
            <person name="Liu F."/>
        </authorList>
    </citation>
    <scope>NUCLEOTIDE SEQUENCE [LARGE SCALE GENOMIC DNA]</scope>
    <source>
        <strain evidence="2">PA1801</strain>
        <tissue evidence="2">Leaf</tissue>
    </source>
</reference>
<dbReference type="EMBL" id="SMMG02000001">
    <property type="protein sequence ID" value="KAA3487788.1"/>
    <property type="molecule type" value="Genomic_DNA"/>
</dbReference>
<evidence type="ECO:0000313" key="3">
    <source>
        <dbReference type="Proteomes" id="UP000325315"/>
    </source>
</evidence>
<evidence type="ECO:0000313" key="2">
    <source>
        <dbReference type="EMBL" id="KAA3487788.1"/>
    </source>
</evidence>
<protein>
    <submittedName>
        <fullName evidence="2">Integrase</fullName>
    </submittedName>
</protein>
<dbReference type="PANTHER" id="PTHR37984">
    <property type="entry name" value="PROTEIN CBG26694"/>
    <property type="match status" value="1"/>
</dbReference>
<dbReference type="OrthoDB" id="851428at2759"/>
<organism evidence="2 3">
    <name type="scientific">Gossypium australe</name>
    <dbReference type="NCBI Taxonomy" id="47621"/>
    <lineage>
        <taxon>Eukaryota</taxon>
        <taxon>Viridiplantae</taxon>
        <taxon>Streptophyta</taxon>
        <taxon>Embryophyta</taxon>
        <taxon>Tracheophyta</taxon>
        <taxon>Spermatophyta</taxon>
        <taxon>Magnoliopsida</taxon>
        <taxon>eudicotyledons</taxon>
        <taxon>Gunneridae</taxon>
        <taxon>Pentapetalae</taxon>
        <taxon>rosids</taxon>
        <taxon>malvids</taxon>
        <taxon>Malvales</taxon>
        <taxon>Malvaceae</taxon>
        <taxon>Malvoideae</taxon>
        <taxon>Gossypium</taxon>
    </lineage>
</organism>
<accession>A0A5B6X1U4</accession>
<dbReference type="InterPro" id="IPR041588">
    <property type="entry name" value="Integrase_H2C2"/>
</dbReference>
<dbReference type="Proteomes" id="UP000325315">
    <property type="component" value="Unassembled WGS sequence"/>
</dbReference>
<sequence>MTQKDLNLRQRRWLELLKYYKLVIDYHPGKLNVVADALSGKSLFALRTMNTHKSVKPRNVIKNCTLKESNVNRLVIQSTKSDLMIIDFAYLKIQSLRKILYEAYSGCLSVHPGSTKMHNDLKKLHWWSGMKRDISDFVSKCLIYQQVKVEHQVPSSLL</sequence>
<evidence type="ECO:0000259" key="1">
    <source>
        <dbReference type="Pfam" id="PF17921"/>
    </source>
</evidence>
<keyword evidence="3" id="KW-1185">Reference proteome</keyword>
<dbReference type="Pfam" id="PF17921">
    <property type="entry name" value="Integrase_H2C2"/>
    <property type="match status" value="1"/>
</dbReference>
<dbReference type="InterPro" id="IPR050951">
    <property type="entry name" value="Retrovirus_Pol_polyprotein"/>
</dbReference>